<keyword evidence="4" id="KW-0505">Motor protein</keyword>
<protein>
    <recommendedName>
        <fullName evidence="7">Sulfhydryl light chain</fullName>
    </recommendedName>
</protein>
<evidence type="ECO:0000256" key="6">
    <source>
        <dbReference type="ARBA" id="ARBA00049593"/>
    </source>
</evidence>
<dbReference type="CDD" id="cd00051">
    <property type="entry name" value="EFh"/>
    <property type="match status" value="2"/>
</dbReference>
<evidence type="ECO:0000256" key="5">
    <source>
        <dbReference type="ARBA" id="ARBA00023179"/>
    </source>
</evidence>
<evidence type="ECO:0000256" key="2">
    <source>
        <dbReference type="ARBA" id="ARBA00022837"/>
    </source>
</evidence>
<comment type="function">
    <text evidence="6">In molluscan muscle, calcium regulation is associated with myosin rather than with actin. Muscle myosin contains two types of light chains: the catalytic light chain, essential for ATPase activity, and the regulatory light chain, a calcium-binding protein responsible for Ca(2+) dependent binding and Ca(2+) dependent Mg-ATPase activity.</text>
</comment>
<dbReference type="AlphaFoldDB" id="A0A9D3Z2G1"/>
<dbReference type="SMART" id="SM00054">
    <property type="entry name" value="EFh"/>
    <property type="match status" value="4"/>
</dbReference>
<dbReference type="EMBL" id="JAIWYP010000014">
    <property type="protein sequence ID" value="KAH3709431.1"/>
    <property type="molecule type" value="Genomic_DNA"/>
</dbReference>
<evidence type="ECO:0000256" key="4">
    <source>
        <dbReference type="ARBA" id="ARBA00023175"/>
    </source>
</evidence>
<dbReference type="Pfam" id="PF13499">
    <property type="entry name" value="EF-hand_7"/>
    <property type="match status" value="2"/>
</dbReference>
<dbReference type="PANTHER" id="PTHR23048:SF0">
    <property type="entry name" value="CALMODULIN LIKE 3"/>
    <property type="match status" value="1"/>
</dbReference>
<sequence length="166" mass="19582">MSANNRPELSQSDVDEMSEWFQHFDKNDDKKLDKDELKRVFHALCWVVTDEEFEKIFATADLDANGYIDYDEYLHLLSTFRKDPATERLELIEAFRHFDKDRSGTIEKSELRRFLLSKDMAFNSGDHRLLDKLLSKVDTNGDGKIDIEEFVTMMMEKPDMAKLKKF</sequence>
<evidence type="ECO:0000256" key="3">
    <source>
        <dbReference type="ARBA" id="ARBA00023123"/>
    </source>
</evidence>
<dbReference type="OrthoDB" id="6139764at2759"/>
<evidence type="ECO:0000256" key="7">
    <source>
        <dbReference type="ARBA" id="ARBA00078496"/>
    </source>
</evidence>
<gene>
    <name evidence="9" type="ORF">DPMN_068894</name>
</gene>
<keyword evidence="3" id="KW-0518">Myosin</keyword>
<proteinExistence type="predicted"/>
<feature type="domain" description="EF-hand" evidence="8">
    <location>
        <begin position="48"/>
        <end position="83"/>
    </location>
</feature>
<name>A0A9D3Z2G1_DREPO</name>
<dbReference type="Gene3D" id="1.10.238.10">
    <property type="entry name" value="EF-hand"/>
    <property type="match status" value="2"/>
</dbReference>
<keyword evidence="2" id="KW-0106">Calcium</keyword>
<dbReference type="PROSITE" id="PS50222">
    <property type="entry name" value="EF_HAND_2"/>
    <property type="match status" value="4"/>
</dbReference>
<dbReference type="PROSITE" id="PS00018">
    <property type="entry name" value="EF_HAND_1"/>
    <property type="match status" value="4"/>
</dbReference>
<dbReference type="PRINTS" id="PR00450">
    <property type="entry name" value="RECOVERIN"/>
</dbReference>
<reference evidence="9" key="1">
    <citation type="journal article" date="2019" name="bioRxiv">
        <title>The Genome of the Zebra Mussel, Dreissena polymorpha: A Resource for Invasive Species Research.</title>
        <authorList>
            <person name="McCartney M.A."/>
            <person name="Auch B."/>
            <person name="Kono T."/>
            <person name="Mallez S."/>
            <person name="Zhang Y."/>
            <person name="Obille A."/>
            <person name="Becker A."/>
            <person name="Abrahante J.E."/>
            <person name="Garbe J."/>
            <person name="Badalamenti J.P."/>
            <person name="Herman A."/>
            <person name="Mangelson H."/>
            <person name="Liachko I."/>
            <person name="Sullivan S."/>
            <person name="Sone E.D."/>
            <person name="Koren S."/>
            <person name="Silverstein K.A.T."/>
            <person name="Beckman K.B."/>
            <person name="Gohl D.M."/>
        </authorList>
    </citation>
    <scope>NUCLEOTIDE SEQUENCE</scope>
    <source>
        <strain evidence="9">Duluth1</strain>
        <tissue evidence="9">Whole animal</tissue>
    </source>
</reference>
<feature type="domain" description="EF-hand" evidence="8">
    <location>
        <begin position="125"/>
        <end position="160"/>
    </location>
</feature>
<evidence type="ECO:0000259" key="8">
    <source>
        <dbReference type="PROSITE" id="PS50222"/>
    </source>
</evidence>
<dbReference type="InterPro" id="IPR011992">
    <property type="entry name" value="EF-hand-dom_pair"/>
</dbReference>
<feature type="domain" description="EF-hand" evidence="8">
    <location>
        <begin position="12"/>
        <end position="47"/>
    </location>
</feature>
<keyword evidence="1" id="KW-0677">Repeat</keyword>
<dbReference type="InterPro" id="IPR050230">
    <property type="entry name" value="CALM/Myosin/TropC-like"/>
</dbReference>
<comment type="caution">
    <text evidence="9">The sequence shown here is derived from an EMBL/GenBank/DDBJ whole genome shotgun (WGS) entry which is preliminary data.</text>
</comment>
<dbReference type="GO" id="GO:0016460">
    <property type="term" value="C:myosin II complex"/>
    <property type="evidence" value="ECO:0007669"/>
    <property type="project" value="TreeGrafter"/>
</dbReference>
<dbReference type="GO" id="GO:0005509">
    <property type="term" value="F:calcium ion binding"/>
    <property type="evidence" value="ECO:0007669"/>
    <property type="project" value="InterPro"/>
</dbReference>
<keyword evidence="5" id="KW-0514">Muscle protein</keyword>
<accession>A0A9D3Z2G1</accession>
<dbReference type="InterPro" id="IPR018247">
    <property type="entry name" value="EF_Hand_1_Ca_BS"/>
</dbReference>
<organism evidence="9 10">
    <name type="scientific">Dreissena polymorpha</name>
    <name type="common">Zebra mussel</name>
    <name type="synonym">Mytilus polymorpha</name>
    <dbReference type="NCBI Taxonomy" id="45954"/>
    <lineage>
        <taxon>Eukaryota</taxon>
        <taxon>Metazoa</taxon>
        <taxon>Spiralia</taxon>
        <taxon>Lophotrochozoa</taxon>
        <taxon>Mollusca</taxon>
        <taxon>Bivalvia</taxon>
        <taxon>Autobranchia</taxon>
        <taxon>Heteroconchia</taxon>
        <taxon>Euheterodonta</taxon>
        <taxon>Imparidentia</taxon>
        <taxon>Neoheterodontei</taxon>
        <taxon>Myida</taxon>
        <taxon>Dreissenoidea</taxon>
        <taxon>Dreissenidae</taxon>
        <taxon>Dreissena</taxon>
    </lineage>
</organism>
<evidence type="ECO:0000256" key="1">
    <source>
        <dbReference type="ARBA" id="ARBA00022737"/>
    </source>
</evidence>
<evidence type="ECO:0000313" key="9">
    <source>
        <dbReference type="EMBL" id="KAH3709431.1"/>
    </source>
</evidence>
<reference evidence="9" key="2">
    <citation type="submission" date="2020-11" db="EMBL/GenBank/DDBJ databases">
        <authorList>
            <person name="McCartney M.A."/>
            <person name="Auch B."/>
            <person name="Kono T."/>
            <person name="Mallez S."/>
            <person name="Becker A."/>
            <person name="Gohl D.M."/>
            <person name="Silverstein K.A.T."/>
            <person name="Koren S."/>
            <person name="Bechman K.B."/>
            <person name="Herman A."/>
            <person name="Abrahante J.E."/>
            <person name="Garbe J."/>
        </authorList>
    </citation>
    <scope>NUCLEOTIDE SEQUENCE</scope>
    <source>
        <strain evidence="9">Duluth1</strain>
        <tissue evidence="9">Whole animal</tissue>
    </source>
</reference>
<evidence type="ECO:0000313" key="10">
    <source>
        <dbReference type="Proteomes" id="UP000828390"/>
    </source>
</evidence>
<dbReference type="FunFam" id="1.10.238.10:FF:000003">
    <property type="entry name" value="Calmodulin A"/>
    <property type="match status" value="1"/>
</dbReference>
<dbReference type="SUPFAM" id="SSF47473">
    <property type="entry name" value="EF-hand"/>
    <property type="match status" value="1"/>
</dbReference>
<dbReference type="Proteomes" id="UP000828390">
    <property type="component" value="Unassembled WGS sequence"/>
</dbReference>
<dbReference type="PANTHER" id="PTHR23048">
    <property type="entry name" value="MYOSIN LIGHT CHAIN 1, 3"/>
    <property type="match status" value="1"/>
</dbReference>
<keyword evidence="10" id="KW-1185">Reference proteome</keyword>
<dbReference type="InterPro" id="IPR002048">
    <property type="entry name" value="EF_hand_dom"/>
</dbReference>
<feature type="domain" description="EF-hand" evidence="8">
    <location>
        <begin position="86"/>
        <end position="121"/>
    </location>
</feature>